<dbReference type="SUPFAM" id="SSF81901">
    <property type="entry name" value="HCP-like"/>
    <property type="match status" value="2"/>
</dbReference>
<feature type="region of interest" description="Disordered" evidence="3">
    <location>
        <begin position="693"/>
        <end position="728"/>
    </location>
</feature>
<feature type="compositionally biased region" description="Polar residues" evidence="3">
    <location>
        <begin position="31"/>
        <end position="66"/>
    </location>
</feature>
<dbReference type="PROSITE" id="PS50005">
    <property type="entry name" value="TPR"/>
    <property type="match status" value="1"/>
</dbReference>
<sequence>MSEQPASVAQNPGTSLKKKKTVMGPRPLPTIPNTSQTQIHTRSDSSGHTSTNTDNNTYQSNDASNNAIPPFPPLIAPKPHRPVPTVQDTLDRSINEGYLDNANTSIASQQYQYQEVESHVPRSSSPLGHTEEQVNQQQIDFVAIQQENLNDPYLKLGNIQVGQPQYSQSNSQDAAQKAQITVTSPYDNQYLLNNNGLSTQSSQIQPWSGPPNPGYNGNSLGLPINNEFSKPNNLLSSGSRSLSSSPNNGHLQPQRPRSYSPGYSRSSSPSAAVGFGPDGVPVGPDGTPLPPALAGGNRLSWHSPRSSPEPNSRMSMFSTNSRASYVPGLRLAIDEKNARRMTKISFTLASDEAALERYRDAARKTNDPKVQADYAKFLIEMSESYQPNGHNNSNHLNVNRSATYDKLVDEAVYWIDKLAKINYGEALYIKGTWYEKGIFKKEQNHDKALRCYRSASIQDHAKANYKLAENYEKKKDYPRACQFYKKAASLGDPNALTRMTLVFMTGSLRQEVDYKQALIYLKQAAAKANEDCPEGAYIYGMMLAKEWKTVKVPDDLVTPDHDAAREYIQRAAHLGYPPALYKMGVCHEYGALGCPYDPTMSVQYYERAAEKGEVEANMALSKWYLCGAEGYFEQNEALAYQHAEKAASKGLPAAEFAMGYFHEVGVFVQADLQKANAWYTKAAAHGNVDAKSRLGRGGTITRREHEEKLKNQKLNNKKEKKDKDCCIQ</sequence>
<dbReference type="InterPro" id="IPR011990">
    <property type="entry name" value="TPR-like_helical_dom_sf"/>
</dbReference>
<keyword evidence="2" id="KW-0802">TPR repeat</keyword>
<proteinExistence type="predicted"/>
<feature type="region of interest" description="Disordered" evidence="3">
    <location>
        <begin position="191"/>
        <end position="315"/>
    </location>
</feature>
<protein>
    <submittedName>
        <fullName evidence="4">3258_t:CDS:1</fullName>
    </submittedName>
</protein>
<feature type="region of interest" description="Disordered" evidence="3">
    <location>
        <begin position="1"/>
        <end position="68"/>
    </location>
</feature>
<feature type="compositionally biased region" description="Basic and acidic residues" evidence="3">
    <location>
        <begin position="701"/>
        <end position="728"/>
    </location>
</feature>
<name>A0A9N9AIF4_9GLOM</name>
<feature type="compositionally biased region" description="Polar residues" evidence="3">
    <location>
        <begin position="303"/>
        <end position="315"/>
    </location>
</feature>
<dbReference type="Pfam" id="PF08238">
    <property type="entry name" value="Sel1"/>
    <property type="match status" value="7"/>
</dbReference>
<dbReference type="Gene3D" id="1.25.40.10">
    <property type="entry name" value="Tetratricopeptide repeat domain"/>
    <property type="match status" value="2"/>
</dbReference>
<dbReference type="SMART" id="SM00671">
    <property type="entry name" value="SEL1"/>
    <property type="match status" value="7"/>
</dbReference>
<evidence type="ECO:0000256" key="1">
    <source>
        <dbReference type="ARBA" id="ARBA00022737"/>
    </source>
</evidence>
<evidence type="ECO:0000256" key="2">
    <source>
        <dbReference type="PROSITE-ProRule" id="PRU00339"/>
    </source>
</evidence>
<keyword evidence="5" id="KW-1185">Reference proteome</keyword>
<feature type="repeat" description="TPR" evidence="2">
    <location>
        <begin position="461"/>
        <end position="494"/>
    </location>
</feature>
<gene>
    <name evidence="4" type="ORF">POCULU_LOCUS4046</name>
</gene>
<feature type="compositionally biased region" description="Low complexity" evidence="3">
    <location>
        <begin position="231"/>
        <end position="286"/>
    </location>
</feature>
<dbReference type="InterPro" id="IPR051726">
    <property type="entry name" value="Chitin_Synth_Reg"/>
</dbReference>
<dbReference type="PANTHER" id="PTHR46430">
    <property type="entry name" value="PROTEIN SKT5-RELATED"/>
    <property type="match status" value="1"/>
</dbReference>
<evidence type="ECO:0000313" key="5">
    <source>
        <dbReference type="Proteomes" id="UP000789572"/>
    </source>
</evidence>
<feature type="compositionally biased region" description="Polar residues" evidence="3">
    <location>
        <begin position="1"/>
        <end position="14"/>
    </location>
</feature>
<dbReference type="EMBL" id="CAJVPJ010000495">
    <property type="protein sequence ID" value="CAG8530730.1"/>
    <property type="molecule type" value="Genomic_DNA"/>
</dbReference>
<dbReference type="PANTHER" id="PTHR46430:SF2">
    <property type="entry name" value="CHITIN SYNTHASE REGULATORY FACTOR 4"/>
    <property type="match status" value="1"/>
</dbReference>
<dbReference type="InterPro" id="IPR019734">
    <property type="entry name" value="TPR_rpt"/>
</dbReference>
<reference evidence="4" key="1">
    <citation type="submission" date="2021-06" db="EMBL/GenBank/DDBJ databases">
        <authorList>
            <person name="Kallberg Y."/>
            <person name="Tangrot J."/>
            <person name="Rosling A."/>
        </authorList>
    </citation>
    <scope>NUCLEOTIDE SEQUENCE</scope>
    <source>
        <strain evidence="4">IA702</strain>
    </source>
</reference>
<feature type="compositionally biased region" description="Polar residues" evidence="3">
    <location>
        <begin position="191"/>
        <end position="206"/>
    </location>
</feature>
<accession>A0A9N9AIF4</accession>
<dbReference type="InterPro" id="IPR006597">
    <property type="entry name" value="Sel1-like"/>
</dbReference>
<keyword evidence="1" id="KW-0677">Repeat</keyword>
<evidence type="ECO:0000313" key="4">
    <source>
        <dbReference type="EMBL" id="CAG8530730.1"/>
    </source>
</evidence>
<dbReference type="AlphaFoldDB" id="A0A9N9AIF4"/>
<dbReference type="OrthoDB" id="272077at2759"/>
<dbReference type="Proteomes" id="UP000789572">
    <property type="component" value="Unassembled WGS sequence"/>
</dbReference>
<organism evidence="4 5">
    <name type="scientific">Paraglomus occultum</name>
    <dbReference type="NCBI Taxonomy" id="144539"/>
    <lineage>
        <taxon>Eukaryota</taxon>
        <taxon>Fungi</taxon>
        <taxon>Fungi incertae sedis</taxon>
        <taxon>Mucoromycota</taxon>
        <taxon>Glomeromycotina</taxon>
        <taxon>Glomeromycetes</taxon>
        <taxon>Paraglomerales</taxon>
        <taxon>Paraglomeraceae</taxon>
        <taxon>Paraglomus</taxon>
    </lineage>
</organism>
<evidence type="ECO:0000256" key="3">
    <source>
        <dbReference type="SAM" id="MobiDB-lite"/>
    </source>
</evidence>
<comment type="caution">
    <text evidence="4">The sequence shown here is derived from an EMBL/GenBank/DDBJ whole genome shotgun (WGS) entry which is preliminary data.</text>
</comment>